<evidence type="ECO:0000256" key="1">
    <source>
        <dbReference type="ARBA" id="ARBA00004123"/>
    </source>
</evidence>
<evidence type="ECO:0000256" key="2">
    <source>
        <dbReference type="ARBA" id="ARBA00023015"/>
    </source>
</evidence>
<evidence type="ECO:0000256" key="5">
    <source>
        <dbReference type="ARBA" id="ARBA00023242"/>
    </source>
</evidence>
<dbReference type="EMBL" id="JACEFO010001778">
    <property type="protein sequence ID" value="KAF8703315.1"/>
    <property type="molecule type" value="Genomic_DNA"/>
</dbReference>
<dbReference type="PROSITE" id="PS50811">
    <property type="entry name" value="WRKY"/>
    <property type="match status" value="1"/>
</dbReference>
<dbReference type="OrthoDB" id="669581at2759"/>
<feature type="compositionally biased region" description="Low complexity" evidence="6">
    <location>
        <begin position="164"/>
        <end position="174"/>
    </location>
</feature>
<dbReference type="SUPFAM" id="SSF118290">
    <property type="entry name" value="WRKY DNA-binding domain"/>
    <property type="match status" value="1"/>
</dbReference>
<sequence>MYFCRKDVLSWDKYTCTPYFDGHLWRKYGQKRIKNSPFPRLYFRCSYNEDKHCMASKLMQQVSNDYPPMYKVTYTYEHTCNAAPIPAPDVVAEAELPAGMLLRFGSYGSDHRNNVGRMHREQREYNQPMSWSPFELLGFDASNSQLQQQPVLSRGVTPSTAAGSSSSFPIAESSPMLPVTNGDSSEGDVLSTWSSFSYGVDEGNLLSGNEADFAGNTGPAAAGGDHNLILEVFYNAQYHYILAVKND</sequence>
<keyword evidence="3" id="KW-0238">DNA-binding</keyword>
<dbReference type="Proteomes" id="UP000636709">
    <property type="component" value="Unassembled WGS sequence"/>
</dbReference>
<feature type="region of interest" description="Disordered" evidence="6">
    <location>
        <begin position="148"/>
        <end position="183"/>
    </location>
</feature>
<evidence type="ECO:0000259" key="7">
    <source>
        <dbReference type="PROSITE" id="PS50811"/>
    </source>
</evidence>
<proteinExistence type="predicted"/>
<dbReference type="GO" id="GO:0005634">
    <property type="term" value="C:nucleus"/>
    <property type="evidence" value="ECO:0007669"/>
    <property type="project" value="UniProtKB-SubCell"/>
</dbReference>
<evidence type="ECO:0000313" key="10">
    <source>
        <dbReference type="Proteomes" id="UP000636709"/>
    </source>
</evidence>
<organism evidence="8 10">
    <name type="scientific">Digitaria exilis</name>
    <dbReference type="NCBI Taxonomy" id="1010633"/>
    <lineage>
        <taxon>Eukaryota</taxon>
        <taxon>Viridiplantae</taxon>
        <taxon>Streptophyta</taxon>
        <taxon>Embryophyta</taxon>
        <taxon>Tracheophyta</taxon>
        <taxon>Spermatophyta</taxon>
        <taxon>Magnoliopsida</taxon>
        <taxon>Liliopsida</taxon>
        <taxon>Poales</taxon>
        <taxon>Poaceae</taxon>
        <taxon>PACMAD clade</taxon>
        <taxon>Panicoideae</taxon>
        <taxon>Panicodae</taxon>
        <taxon>Paniceae</taxon>
        <taxon>Anthephorinae</taxon>
        <taxon>Digitaria</taxon>
    </lineage>
</organism>
<accession>A0A835BKB4</accession>
<evidence type="ECO:0000256" key="4">
    <source>
        <dbReference type="ARBA" id="ARBA00023163"/>
    </source>
</evidence>
<dbReference type="Pfam" id="PF03106">
    <property type="entry name" value="WRKY"/>
    <property type="match status" value="1"/>
</dbReference>
<evidence type="ECO:0000256" key="6">
    <source>
        <dbReference type="SAM" id="MobiDB-lite"/>
    </source>
</evidence>
<feature type="domain" description="WRKY" evidence="7">
    <location>
        <begin position="21"/>
        <end position="83"/>
    </location>
</feature>
<reference evidence="8" key="1">
    <citation type="submission" date="2020-07" db="EMBL/GenBank/DDBJ databases">
        <title>Genome sequence and genetic diversity analysis of an under-domesticated orphan crop, white fonio (Digitaria exilis).</title>
        <authorList>
            <person name="Bennetzen J.L."/>
            <person name="Chen S."/>
            <person name="Ma X."/>
            <person name="Wang X."/>
            <person name="Yssel A.E.J."/>
            <person name="Chaluvadi S.R."/>
            <person name="Johnson M."/>
            <person name="Gangashetty P."/>
            <person name="Hamidou F."/>
            <person name="Sanogo M.D."/>
            <person name="Zwaenepoel A."/>
            <person name="Wallace J."/>
            <person name="Van De Peer Y."/>
            <person name="Van Deynze A."/>
        </authorList>
    </citation>
    <scope>NUCLEOTIDE SEQUENCE</scope>
    <source>
        <tissue evidence="8">Leaves</tissue>
    </source>
</reference>
<dbReference type="GO" id="GO:0043565">
    <property type="term" value="F:sequence-specific DNA binding"/>
    <property type="evidence" value="ECO:0007669"/>
    <property type="project" value="InterPro"/>
</dbReference>
<dbReference type="GO" id="GO:0003700">
    <property type="term" value="F:DNA-binding transcription factor activity"/>
    <property type="evidence" value="ECO:0007669"/>
    <property type="project" value="InterPro"/>
</dbReference>
<dbReference type="InterPro" id="IPR036576">
    <property type="entry name" value="WRKY_dom_sf"/>
</dbReference>
<dbReference type="InterPro" id="IPR044810">
    <property type="entry name" value="WRKY_plant"/>
</dbReference>
<keyword evidence="10" id="KW-1185">Reference proteome</keyword>
<dbReference type="EMBL" id="JACEFO010000445">
    <property type="protein sequence ID" value="KAF8769386.1"/>
    <property type="molecule type" value="Genomic_DNA"/>
</dbReference>
<name>A0A835BKB4_9POAL</name>
<keyword evidence="2" id="KW-0805">Transcription regulation</keyword>
<keyword evidence="4" id="KW-0804">Transcription</keyword>
<evidence type="ECO:0000256" key="3">
    <source>
        <dbReference type="ARBA" id="ARBA00023125"/>
    </source>
</evidence>
<protein>
    <recommendedName>
        <fullName evidence="7">WRKY domain-containing protein</fullName>
    </recommendedName>
</protein>
<dbReference type="AlphaFoldDB" id="A0A835BKB4"/>
<dbReference type="Gene3D" id="2.20.25.80">
    <property type="entry name" value="WRKY domain"/>
    <property type="match status" value="1"/>
</dbReference>
<gene>
    <name evidence="9" type="ORF">HU200_006603</name>
    <name evidence="8" type="ORF">HU200_032112</name>
</gene>
<dbReference type="SMART" id="SM00774">
    <property type="entry name" value="WRKY"/>
    <property type="match status" value="1"/>
</dbReference>
<comment type="caution">
    <text evidence="8">The sequence shown here is derived from an EMBL/GenBank/DDBJ whole genome shotgun (WGS) entry which is preliminary data.</text>
</comment>
<dbReference type="PANTHER" id="PTHR31282">
    <property type="entry name" value="WRKY TRANSCRIPTION FACTOR 21-RELATED"/>
    <property type="match status" value="1"/>
</dbReference>
<keyword evidence="5" id="KW-0539">Nucleus</keyword>
<dbReference type="InterPro" id="IPR003657">
    <property type="entry name" value="WRKY_dom"/>
</dbReference>
<comment type="subcellular location">
    <subcellularLocation>
        <location evidence="1">Nucleus</location>
    </subcellularLocation>
</comment>
<evidence type="ECO:0000313" key="8">
    <source>
        <dbReference type="EMBL" id="KAF8703315.1"/>
    </source>
</evidence>
<evidence type="ECO:0000313" key="9">
    <source>
        <dbReference type="EMBL" id="KAF8769386.1"/>
    </source>
</evidence>
<feature type="compositionally biased region" description="Polar residues" evidence="6">
    <location>
        <begin position="148"/>
        <end position="163"/>
    </location>
</feature>